<protein>
    <submittedName>
        <fullName evidence="1">Uncharacterized protein</fullName>
    </submittedName>
</protein>
<comment type="caution">
    <text evidence="1">The sequence shown here is derived from an EMBL/GenBank/DDBJ whole genome shotgun (WGS) entry which is preliminary data.</text>
</comment>
<proteinExistence type="predicted"/>
<sequence length="107" mass="12182">MLGEWMGDFIEVDDPSLMEGWGPYMRIRVFNQYTAFLELEDQGVMHTLPYGPWMLGASLRGSGLDHYASDFSRVGAWLFLTRLTRNSIGPSLTQLPMTTSVIRYRTG</sequence>
<name>A0A2P5BXU5_TREOI</name>
<keyword evidence="2" id="KW-1185">Reference proteome</keyword>
<gene>
    <name evidence="1" type="ORF">TorRG33x02_304990</name>
</gene>
<dbReference type="EMBL" id="JXTC01000442">
    <property type="protein sequence ID" value="PON53627.1"/>
    <property type="molecule type" value="Genomic_DNA"/>
</dbReference>
<evidence type="ECO:0000313" key="2">
    <source>
        <dbReference type="Proteomes" id="UP000237000"/>
    </source>
</evidence>
<dbReference type="Proteomes" id="UP000237000">
    <property type="component" value="Unassembled WGS sequence"/>
</dbReference>
<dbReference type="AlphaFoldDB" id="A0A2P5BXU5"/>
<evidence type="ECO:0000313" key="1">
    <source>
        <dbReference type="EMBL" id="PON53627.1"/>
    </source>
</evidence>
<reference evidence="2" key="1">
    <citation type="submission" date="2016-06" db="EMBL/GenBank/DDBJ databases">
        <title>Parallel loss of symbiosis genes in relatives of nitrogen-fixing non-legume Parasponia.</title>
        <authorList>
            <person name="Van Velzen R."/>
            <person name="Holmer R."/>
            <person name="Bu F."/>
            <person name="Rutten L."/>
            <person name="Van Zeijl A."/>
            <person name="Liu W."/>
            <person name="Santuari L."/>
            <person name="Cao Q."/>
            <person name="Sharma T."/>
            <person name="Shen D."/>
            <person name="Roswanjaya Y."/>
            <person name="Wardhani T."/>
            <person name="Kalhor M.S."/>
            <person name="Jansen J."/>
            <person name="Van den Hoogen J."/>
            <person name="Gungor B."/>
            <person name="Hartog M."/>
            <person name="Hontelez J."/>
            <person name="Verver J."/>
            <person name="Yang W.-C."/>
            <person name="Schijlen E."/>
            <person name="Repin R."/>
            <person name="Schilthuizen M."/>
            <person name="Schranz E."/>
            <person name="Heidstra R."/>
            <person name="Miyata K."/>
            <person name="Fedorova E."/>
            <person name="Kohlen W."/>
            <person name="Bisseling T."/>
            <person name="Smit S."/>
            <person name="Geurts R."/>
        </authorList>
    </citation>
    <scope>NUCLEOTIDE SEQUENCE [LARGE SCALE GENOMIC DNA]</scope>
    <source>
        <strain evidence="2">cv. RG33-2</strain>
    </source>
</reference>
<accession>A0A2P5BXU5</accession>
<dbReference type="InParanoid" id="A0A2P5BXU5"/>
<organism evidence="1 2">
    <name type="scientific">Trema orientale</name>
    <name type="common">Charcoal tree</name>
    <name type="synonym">Celtis orientalis</name>
    <dbReference type="NCBI Taxonomy" id="63057"/>
    <lineage>
        <taxon>Eukaryota</taxon>
        <taxon>Viridiplantae</taxon>
        <taxon>Streptophyta</taxon>
        <taxon>Embryophyta</taxon>
        <taxon>Tracheophyta</taxon>
        <taxon>Spermatophyta</taxon>
        <taxon>Magnoliopsida</taxon>
        <taxon>eudicotyledons</taxon>
        <taxon>Gunneridae</taxon>
        <taxon>Pentapetalae</taxon>
        <taxon>rosids</taxon>
        <taxon>fabids</taxon>
        <taxon>Rosales</taxon>
        <taxon>Cannabaceae</taxon>
        <taxon>Trema</taxon>
    </lineage>
</organism>